<proteinExistence type="predicted"/>
<evidence type="ECO:0000313" key="1">
    <source>
        <dbReference type="EMBL" id="KAK6121531.1"/>
    </source>
</evidence>
<evidence type="ECO:0000313" key="2">
    <source>
        <dbReference type="Proteomes" id="UP001318860"/>
    </source>
</evidence>
<keyword evidence="2" id="KW-1185">Reference proteome</keyword>
<protein>
    <submittedName>
        <fullName evidence="1">Uncharacterized protein</fullName>
    </submittedName>
</protein>
<comment type="caution">
    <text evidence="1">The sequence shown here is derived from an EMBL/GenBank/DDBJ whole genome shotgun (WGS) entry which is preliminary data.</text>
</comment>
<gene>
    <name evidence="1" type="ORF">DH2020_044722</name>
</gene>
<accession>A0ABR0UGW6</accession>
<dbReference type="InterPro" id="IPR021109">
    <property type="entry name" value="Peptidase_aspartic_dom_sf"/>
</dbReference>
<dbReference type="EMBL" id="JABTTQ020002893">
    <property type="protein sequence ID" value="KAK6121531.1"/>
    <property type="molecule type" value="Genomic_DNA"/>
</dbReference>
<dbReference type="Proteomes" id="UP001318860">
    <property type="component" value="Unassembled WGS sequence"/>
</dbReference>
<dbReference type="Gene3D" id="2.40.70.10">
    <property type="entry name" value="Acid Proteases"/>
    <property type="match status" value="1"/>
</dbReference>
<sequence length="149" mass="17070">MVSSKRVNDFKWMMQGHEFTYSLMLLENEGCDLILGGDWLKSCTPIELDYDKMTFTVTFMGRRIKIQALRSIAECKMISGPSLYKLINQESSAEVEAVYVVSVNNTIPSENSTLHDLLTKFEDILARVTKLHKHRNIPTKKDINNRIAV</sequence>
<organism evidence="1 2">
    <name type="scientific">Rehmannia glutinosa</name>
    <name type="common">Chinese foxglove</name>
    <dbReference type="NCBI Taxonomy" id="99300"/>
    <lineage>
        <taxon>Eukaryota</taxon>
        <taxon>Viridiplantae</taxon>
        <taxon>Streptophyta</taxon>
        <taxon>Embryophyta</taxon>
        <taxon>Tracheophyta</taxon>
        <taxon>Spermatophyta</taxon>
        <taxon>Magnoliopsida</taxon>
        <taxon>eudicotyledons</taxon>
        <taxon>Gunneridae</taxon>
        <taxon>Pentapetalae</taxon>
        <taxon>asterids</taxon>
        <taxon>lamiids</taxon>
        <taxon>Lamiales</taxon>
        <taxon>Orobanchaceae</taxon>
        <taxon>Rehmannieae</taxon>
        <taxon>Rehmannia</taxon>
    </lineage>
</organism>
<name>A0ABR0UGW6_REHGL</name>
<reference evidence="1 2" key="1">
    <citation type="journal article" date="2021" name="Comput. Struct. Biotechnol. J.">
        <title>De novo genome assembly of the potent medicinal plant Rehmannia glutinosa using nanopore technology.</title>
        <authorList>
            <person name="Ma L."/>
            <person name="Dong C."/>
            <person name="Song C."/>
            <person name="Wang X."/>
            <person name="Zheng X."/>
            <person name="Niu Y."/>
            <person name="Chen S."/>
            <person name="Feng W."/>
        </authorList>
    </citation>
    <scope>NUCLEOTIDE SEQUENCE [LARGE SCALE GENOMIC DNA]</scope>
    <source>
        <strain evidence="1">DH-2019</strain>
    </source>
</reference>